<dbReference type="GO" id="GO:0018773">
    <property type="term" value="F:acetylpyruvate hydrolase activity"/>
    <property type="evidence" value="ECO:0007669"/>
    <property type="project" value="TreeGrafter"/>
</dbReference>
<dbReference type="GO" id="GO:0046872">
    <property type="term" value="F:metal ion binding"/>
    <property type="evidence" value="ECO:0007669"/>
    <property type="project" value="UniProtKB-KW"/>
</dbReference>
<dbReference type="Gene3D" id="3.90.850.10">
    <property type="entry name" value="Fumarylacetoacetase-like, C-terminal domain"/>
    <property type="match status" value="1"/>
</dbReference>
<name>A0A841GVV7_9BACT</name>
<evidence type="ECO:0000259" key="3">
    <source>
        <dbReference type="Pfam" id="PF01557"/>
    </source>
</evidence>
<gene>
    <name evidence="4" type="ORF">HNQ61_001208</name>
</gene>
<comment type="similarity">
    <text evidence="1">Belongs to the FAH family.</text>
</comment>
<dbReference type="InterPro" id="IPR036663">
    <property type="entry name" value="Fumarylacetoacetase_C_sf"/>
</dbReference>
<sequence length="204" mass="21905">MPSPSKIVCVGRNYLEHARELGNDVPERPLIFLKPSSALVADGEAIVLPPESAQVEHEGEIAIVIGRRARRVSAADAWDYVAGIAPLNDVTARDLQKPDGQWTRAKGFDTFCPLGAMKPLAEVDRDDLSVICRVNGQVRQQGHASQMAFSIPVLIEYISNVMTLEPGDVIATGTPAGISRLHPGDVVEVEIPGVGIIRNPVESA</sequence>
<protein>
    <submittedName>
        <fullName evidence="4">2-keto-4-pentenoate hydratase/2-oxohepta-3-ene-1,7-dioic acid hydratase in catechol pathway</fullName>
    </submittedName>
</protein>
<evidence type="ECO:0000256" key="1">
    <source>
        <dbReference type="ARBA" id="ARBA00010211"/>
    </source>
</evidence>
<proteinExistence type="inferred from homology"/>
<keyword evidence="2" id="KW-0479">Metal-binding</keyword>
<dbReference type="InterPro" id="IPR011234">
    <property type="entry name" value="Fumarylacetoacetase-like_C"/>
</dbReference>
<dbReference type="RefSeq" id="WP_205761888.1">
    <property type="nucleotide sequence ID" value="NZ_JABDTL010000002.1"/>
</dbReference>
<dbReference type="FunFam" id="3.90.850.10:FF:000002">
    <property type="entry name" value="2-hydroxyhepta-2,4-diene-1,7-dioate isomerase"/>
    <property type="match status" value="1"/>
</dbReference>
<dbReference type="SUPFAM" id="SSF56529">
    <property type="entry name" value="FAH"/>
    <property type="match status" value="1"/>
</dbReference>
<feature type="domain" description="Fumarylacetoacetase-like C-terminal" evidence="3">
    <location>
        <begin position="6"/>
        <end position="201"/>
    </location>
</feature>
<dbReference type="GO" id="GO:0016853">
    <property type="term" value="F:isomerase activity"/>
    <property type="evidence" value="ECO:0007669"/>
    <property type="project" value="UniProtKB-ARBA"/>
</dbReference>
<dbReference type="PANTHER" id="PTHR11820">
    <property type="entry name" value="ACYLPYRUVASE"/>
    <property type="match status" value="1"/>
</dbReference>
<accession>A0A841GVV7</accession>
<comment type="caution">
    <text evidence="4">The sequence shown here is derived from an EMBL/GenBank/DDBJ whole genome shotgun (WGS) entry which is preliminary data.</text>
</comment>
<evidence type="ECO:0000256" key="2">
    <source>
        <dbReference type="ARBA" id="ARBA00022723"/>
    </source>
</evidence>
<dbReference type="PANTHER" id="PTHR11820:SF7">
    <property type="entry name" value="ACYLPYRUVASE FAHD1, MITOCHONDRIAL"/>
    <property type="match status" value="1"/>
</dbReference>
<reference evidence="4 5" key="1">
    <citation type="submission" date="2020-08" db="EMBL/GenBank/DDBJ databases">
        <title>Genomic Encyclopedia of Type Strains, Phase IV (KMG-IV): sequencing the most valuable type-strain genomes for metagenomic binning, comparative biology and taxonomic classification.</title>
        <authorList>
            <person name="Goeker M."/>
        </authorList>
    </citation>
    <scope>NUCLEOTIDE SEQUENCE [LARGE SCALE GENOMIC DNA]</scope>
    <source>
        <strain evidence="4 5">DSM 29007</strain>
    </source>
</reference>
<dbReference type="GO" id="GO:0019752">
    <property type="term" value="P:carboxylic acid metabolic process"/>
    <property type="evidence" value="ECO:0007669"/>
    <property type="project" value="UniProtKB-ARBA"/>
</dbReference>
<dbReference type="Pfam" id="PF01557">
    <property type="entry name" value="FAA_hydrolase"/>
    <property type="match status" value="1"/>
</dbReference>
<dbReference type="EMBL" id="JACHIA010000002">
    <property type="protein sequence ID" value="MBB6069593.1"/>
    <property type="molecule type" value="Genomic_DNA"/>
</dbReference>
<dbReference type="AlphaFoldDB" id="A0A841GVV7"/>
<keyword evidence="5" id="KW-1185">Reference proteome</keyword>
<organism evidence="4 5">
    <name type="scientific">Longimicrobium terrae</name>
    <dbReference type="NCBI Taxonomy" id="1639882"/>
    <lineage>
        <taxon>Bacteria</taxon>
        <taxon>Pseudomonadati</taxon>
        <taxon>Gemmatimonadota</taxon>
        <taxon>Longimicrobiia</taxon>
        <taxon>Longimicrobiales</taxon>
        <taxon>Longimicrobiaceae</taxon>
        <taxon>Longimicrobium</taxon>
    </lineage>
</organism>
<evidence type="ECO:0000313" key="5">
    <source>
        <dbReference type="Proteomes" id="UP000582837"/>
    </source>
</evidence>
<evidence type="ECO:0000313" key="4">
    <source>
        <dbReference type="EMBL" id="MBB6069593.1"/>
    </source>
</evidence>
<dbReference type="Proteomes" id="UP000582837">
    <property type="component" value="Unassembled WGS sequence"/>
</dbReference>